<organism evidence="1 2">
    <name type="scientific">Tropilaelaps mercedesae</name>
    <dbReference type="NCBI Taxonomy" id="418985"/>
    <lineage>
        <taxon>Eukaryota</taxon>
        <taxon>Metazoa</taxon>
        <taxon>Ecdysozoa</taxon>
        <taxon>Arthropoda</taxon>
        <taxon>Chelicerata</taxon>
        <taxon>Arachnida</taxon>
        <taxon>Acari</taxon>
        <taxon>Parasitiformes</taxon>
        <taxon>Mesostigmata</taxon>
        <taxon>Gamasina</taxon>
        <taxon>Dermanyssoidea</taxon>
        <taxon>Laelapidae</taxon>
        <taxon>Tropilaelaps</taxon>
    </lineage>
</organism>
<evidence type="ECO:0000313" key="1">
    <source>
        <dbReference type="EMBL" id="OQR67136.1"/>
    </source>
</evidence>
<dbReference type="Proteomes" id="UP000192247">
    <property type="component" value="Unassembled WGS sequence"/>
</dbReference>
<evidence type="ECO:0000313" key="2">
    <source>
        <dbReference type="Proteomes" id="UP000192247"/>
    </source>
</evidence>
<keyword evidence="2" id="KW-1185">Reference proteome</keyword>
<protein>
    <submittedName>
        <fullName evidence="1">Uncharacterized protein</fullName>
    </submittedName>
</protein>
<dbReference type="EMBL" id="MNPL01029833">
    <property type="protein sequence ID" value="OQR67136.1"/>
    <property type="molecule type" value="Genomic_DNA"/>
</dbReference>
<accession>A0A1V9X147</accession>
<name>A0A1V9X147_9ACAR</name>
<proteinExistence type="predicted"/>
<comment type="caution">
    <text evidence="1">The sequence shown here is derived from an EMBL/GenBank/DDBJ whole genome shotgun (WGS) entry which is preliminary data.</text>
</comment>
<dbReference type="InParanoid" id="A0A1V9X147"/>
<gene>
    <name evidence="1" type="ORF">BIW11_04835</name>
</gene>
<sequence length="10" mass="1148">MRADRQEADG</sequence>
<reference evidence="1 2" key="1">
    <citation type="journal article" date="2017" name="Gigascience">
        <title>Draft genome of the honey bee ectoparasitic mite, Tropilaelaps mercedesae, is shaped by the parasitic life history.</title>
        <authorList>
            <person name="Dong X."/>
            <person name="Armstrong S.D."/>
            <person name="Xia D."/>
            <person name="Makepeace B.L."/>
            <person name="Darby A.C."/>
            <person name="Kadowaki T."/>
        </authorList>
    </citation>
    <scope>NUCLEOTIDE SEQUENCE [LARGE SCALE GENOMIC DNA]</scope>
    <source>
        <strain evidence="1">Wuxi-XJTLU</strain>
    </source>
</reference>